<evidence type="ECO:0000313" key="3">
    <source>
        <dbReference type="Proteomes" id="UP000444401"/>
    </source>
</evidence>
<dbReference type="SUPFAM" id="SSF63829">
    <property type="entry name" value="Calcium-dependent phosphotriesterase"/>
    <property type="match status" value="1"/>
</dbReference>
<dbReference type="InterPro" id="IPR027372">
    <property type="entry name" value="Phytase-like_dom"/>
</dbReference>
<sequence length="323" mass="34043">MTVRRIAALFIALLAAPGTWLRSPLPEPDYRPILAVERLEVERDRIGPFTIDGAWALTSPNSHFGGYSGLVSLPDGRLLAVSDHGRFLRFDPPGGEGRAPVFGAIGGRADVRKYAVDAEAVTSAPGGRDLWVAYEGSNSIVRFDPGLEDGETVTPAAMRGWSGNGGPESLARLPDGRFLAIEEGAPTAGSTGAAVLFPADPVDGGEPIAFRYASPEGFRPSDAAALPDGRVLVLHRRVTIGLPFAFETAIAVADPEAIRAGATWRGEVLATIGGPLPADNFEGMAVVPRADGSVTIWLISDDNRGVLQRTLLYRLSLDPGDLG</sequence>
<keyword evidence="3" id="KW-1185">Reference proteome</keyword>
<evidence type="ECO:0000313" key="2">
    <source>
        <dbReference type="EMBL" id="MXO68916.1"/>
    </source>
</evidence>
<dbReference type="RefSeq" id="WP_160733518.1">
    <property type="nucleotide sequence ID" value="NZ_WTYO01000003.1"/>
</dbReference>
<reference evidence="2 3" key="1">
    <citation type="submission" date="2019-12" db="EMBL/GenBank/DDBJ databases">
        <title>Genomic-based taxomic classification of the family Erythrobacteraceae.</title>
        <authorList>
            <person name="Xu L."/>
        </authorList>
    </citation>
    <scope>NUCLEOTIDE SEQUENCE [LARGE SCALE GENOMIC DNA]</scope>
    <source>
        <strain evidence="2 3">H32</strain>
    </source>
</reference>
<feature type="domain" description="Phytase-like" evidence="1">
    <location>
        <begin position="63"/>
        <end position="303"/>
    </location>
</feature>
<dbReference type="InterPro" id="IPR014567">
    <property type="entry name" value="UCP031900"/>
</dbReference>
<organism evidence="2 3">
    <name type="scientific">Pelagerythrobacter marinus</name>
    <dbReference type="NCBI Taxonomy" id="538382"/>
    <lineage>
        <taxon>Bacteria</taxon>
        <taxon>Pseudomonadati</taxon>
        <taxon>Pseudomonadota</taxon>
        <taxon>Alphaproteobacteria</taxon>
        <taxon>Sphingomonadales</taxon>
        <taxon>Erythrobacteraceae</taxon>
        <taxon>Pelagerythrobacter</taxon>
    </lineage>
</organism>
<dbReference type="Proteomes" id="UP000444401">
    <property type="component" value="Unassembled WGS sequence"/>
</dbReference>
<proteinExistence type="predicted"/>
<accession>A0ABW9UY81</accession>
<dbReference type="Pfam" id="PF13449">
    <property type="entry name" value="Phytase-like"/>
    <property type="match status" value="1"/>
</dbReference>
<gene>
    <name evidence="2" type="ORF">GRI72_08760</name>
</gene>
<name>A0ABW9UY81_9SPHN</name>
<evidence type="ECO:0000259" key="1">
    <source>
        <dbReference type="Pfam" id="PF13449"/>
    </source>
</evidence>
<dbReference type="PIRSF" id="PIRSF031900">
    <property type="entry name" value="UCP031900"/>
    <property type="match status" value="1"/>
</dbReference>
<protein>
    <submittedName>
        <fullName evidence="2">Esterase-like activity of phytase family protein</fullName>
    </submittedName>
</protein>
<comment type="caution">
    <text evidence="2">The sequence shown here is derived from an EMBL/GenBank/DDBJ whole genome shotgun (WGS) entry which is preliminary data.</text>
</comment>
<dbReference type="EMBL" id="WTYO01000003">
    <property type="protein sequence ID" value="MXO68916.1"/>
    <property type="molecule type" value="Genomic_DNA"/>
</dbReference>